<dbReference type="InterPro" id="IPR051957">
    <property type="entry name" value="CRISP-LCCL_domain"/>
</dbReference>
<keyword evidence="4" id="KW-0677">Repeat</keyword>
<feature type="domain" description="LCCL" evidence="6">
    <location>
        <begin position="403"/>
        <end position="504"/>
    </location>
</feature>
<evidence type="ECO:0000256" key="5">
    <source>
        <dbReference type="ARBA" id="ARBA00023157"/>
    </source>
</evidence>
<keyword evidence="5" id="KW-1015">Disulfide bond</keyword>
<dbReference type="PANTHER" id="PTHR31331:SF1">
    <property type="entry name" value="CYSTEINE RICH SECRETORY PROTEIN LCCL DOMAIN CONTAINING 2"/>
    <property type="match status" value="1"/>
</dbReference>
<dbReference type="PANTHER" id="PTHR31331">
    <property type="entry name" value="LCCL DOMAIN PROTEIN (AFU_ORTHOLOGUE AFUA_5G08630)"/>
    <property type="match status" value="1"/>
</dbReference>
<evidence type="ECO:0000256" key="1">
    <source>
        <dbReference type="ARBA" id="ARBA00004613"/>
    </source>
</evidence>
<dbReference type="PROSITE" id="PS50820">
    <property type="entry name" value="LCCL"/>
    <property type="match status" value="2"/>
</dbReference>
<dbReference type="SMART" id="SM00603">
    <property type="entry name" value="LCCL"/>
    <property type="match status" value="2"/>
</dbReference>
<dbReference type="Pfam" id="PF03815">
    <property type="entry name" value="LCCL"/>
    <property type="match status" value="2"/>
</dbReference>
<feature type="domain" description="LCCL" evidence="6">
    <location>
        <begin position="302"/>
        <end position="397"/>
    </location>
</feature>
<dbReference type="InterPro" id="IPR014044">
    <property type="entry name" value="CAP_dom"/>
</dbReference>
<dbReference type="Gene3D" id="2.170.130.20">
    <property type="entry name" value="LCCL-like domain"/>
    <property type="match status" value="2"/>
</dbReference>
<reference evidence="8" key="1">
    <citation type="submission" date="2025-08" db="UniProtKB">
        <authorList>
            <consortium name="RefSeq"/>
        </authorList>
    </citation>
    <scope>IDENTIFICATION</scope>
    <source>
        <tissue evidence="8">Sperm</tissue>
    </source>
</reference>
<dbReference type="PRINTS" id="PR00837">
    <property type="entry name" value="V5TPXLIKE"/>
</dbReference>
<dbReference type="InterPro" id="IPR035940">
    <property type="entry name" value="CAP_sf"/>
</dbReference>
<keyword evidence="2" id="KW-0964">Secreted</keyword>
<dbReference type="Gene3D" id="3.40.33.10">
    <property type="entry name" value="CAP"/>
    <property type="match status" value="1"/>
</dbReference>
<dbReference type="KEGG" id="pmrn:116945952"/>
<evidence type="ECO:0000313" key="7">
    <source>
        <dbReference type="Proteomes" id="UP001318040"/>
    </source>
</evidence>
<dbReference type="InterPro" id="IPR036609">
    <property type="entry name" value="LCCL_sf"/>
</dbReference>
<dbReference type="FunFam" id="3.40.33.10:FF:000001">
    <property type="entry name" value="Cysteine-rich secretory protein LCCL domain containing 1"/>
    <property type="match status" value="1"/>
</dbReference>
<keyword evidence="3" id="KW-0732">Signal</keyword>
<name>A0AAJ7TGK9_PETMA</name>
<dbReference type="FunFam" id="2.170.130.20:FF:000001">
    <property type="entry name" value="Cysteine-rich secretory protein LCCL domain-containing 1"/>
    <property type="match status" value="2"/>
</dbReference>
<dbReference type="InterPro" id="IPR018244">
    <property type="entry name" value="Allrgn_V5/Tpx1_CS"/>
</dbReference>
<dbReference type="SUPFAM" id="SSF55797">
    <property type="entry name" value="PR-1-like"/>
    <property type="match status" value="1"/>
</dbReference>
<evidence type="ECO:0000313" key="8">
    <source>
        <dbReference type="RefSeq" id="XP_032816555.1"/>
    </source>
</evidence>
<organism evidence="7 8">
    <name type="scientific">Petromyzon marinus</name>
    <name type="common">Sea lamprey</name>
    <dbReference type="NCBI Taxonomy" id="7757"/>
    <lineage>
        <taxon>Eukaryota</taxon>
        <taxon>Metazoa</taxon>
        <taxon>Chordata</taxon>
        <taxon>Craniata</taxon>
        <taxon>Vertebrata</taxon>
        <taxon>Cyclostomata</taxon>
        <taxon>Hyperoartia</taxon>
        <taxon>Petromyzontiformes</taxon>
        <taxon>Petromyzontidae</taxon>
        <taxon>Petromyzon</taxon>
    </lineage>
</organism>
<dbReference type="SUPFAM" id="SSF69848">
    <property type="entry name" value="LCCL domain"/>
    <property type="match status" value="2"/>
</dbReference>
<dbReference type="GO" id="GO:0005576">
    <property type="term" value="C:extracellular region"/>
    <property type="evidence" value="ECO:0007669"/>
    <property type="project" value="UniProtKB-SubCell"/>
</dbReference>
<dbReference type="InterPro" id="IPR004043">
    <property type="entry name" value="LCCL"/>
</dbReference>
<evidence type="ECO:0000256" key="3">
    <source>
        <dbReference type="ARBA" id="ARBA00022729"/>
    </source>
</evidence>
<dbReference type="InterPro" id="IPR001283">
    <property type="entry name" value="CRISP-related"/>
</dbReference>
<evidence type="ECO:0000256" key="4">
    <source>
        <dbReference type="ARBA" id="ARBA00022737"/>
    </source>
</evidence>
<dbReference type="Proteomes" id="UP001318040">
    <property type="component" value="Chromosome 25"/>
</dbReference>
<proteinExistence type="predicted"/>
<protein>
    <submittedName>
        <fullName evidence="8">Cysteine-rich secretory protein LCCL domain-containing 1-like</fullName>
    </submittedName>
</protein>
<dbReference type="SMART" id="SM00198">
    <property type="entry name" value="SCP"/>
    <property type="match status" value="1"/>
</dbReference>
<evidence type="ECO:0000259" key="6">
    <source>
        <dbReference type="PROSITE" id="PS50820"/>
    </source>
</evidence>
<gene>
    <name evidence="8" type="primary">LOC116945952</name>
</gene>
<accession>A0AAJ7TGK9</accession>
<dbReference type="RefSeq" id="XP_032816555.1">
    <property type="nucleotide sequence ID" value="XM_032960664.1"/>
</dbReference>
<dbReference type="AlphaFoldDB" id="A0AAJ7TGK9"/>
<comment type="subcellular location">
    <subcellularLocation>
        <location evidence="1">Secreted</location>
    </subcellularLocation>
</comment>
<evidence type="ECO:0000256" key="2">
    <source>
        <dbReference type="ARBA" id="ARBA00022525"/>
    </source>
</evidence>
<dbReference type="PROSITE" id="PS01010">
    <property type="entry name" value="CRISP_2"/>
    <property type="match status" value="1"/>
</dbReference>
<keyword evidence="7" id="KW-1185">Reference proteome</keyword>
<dbReference type="Pfam" id="PF00188">
    <property type="entry name" value="CAP"/>
    <property type="match status" value="1"/>
</dbReference>
<sequence>MRSPAAAVALKSLAALGAVVLLLLLLGAAWLWRPASGPLPGLSRPKRAPLTAPVPIADDERRALTEYHNRLRASVHPQAADMEHMSWDWELAGMAEAWAKQCKWGHGPSDELDAIGQNLAVYVGSERPLAYHVQAWFDEEEWYQYPEEKECRPECPHTCRGPICTHYTQLVWAESRRVGCAVHTCLDISVWDAVWPYALYLVCNYSPKGNWIGEAPYRQGTPCSRCPPRYGGSCRGGLCYQAPNTTAQNWDLDETQLGERRPKIPLIETPQAPVLIPGPNRSLEFKNRERTKPRIQANAKAIGRRVTCRAKMREVCQGYVCFRFLCPENCSQSTANVIGTHVYDVESGLCRSARHAGALGPGGGWIDVKRRGRTQTFTGSARNGVRSLGKRRPANSFSVSASPVREVSCKDTLRDICPIKFPPPPRCPRFVCPARCTQAHGIVVGTGIYSDTSSVCLAAVHAGAVTAHGGGPVDVVPAQRRKVFNASLRHGLRSFGGTRMEAARAFYVFRVL</sequence>